<proteinExistence type="predicted"/>
<dbReference type="Pfam" id="PF07859">
    <property type="entry name" value="Abhydrolase_3"/>
    <property type="match status" value="1"/>
</dbReference>
<dbReference type="SUPFAM" id="SSF53474">
    <property type="entry name" value="alpha/beta-Hydrolases"/>
    <property type="match status" value="1"/>
</dbReference>
<dbReference type="Proteomes" id="UP000800093">
    <property type="component" value="Unassembled WGS sequence"/>
</dbReference>
<sequence>MAYHTTPATRFDSFNIYTTSYKKIHDHEIEVNIIVPKDIKAGKYPLIVQFHGGGLVTGTAMYPDWIAAWFIPFIHRNNAITILPNYRLIPEHTGHDILEDLNDLWKWFNTSLTPYVASKEPSIILDFDHLLVTGDSAGGYMALQSAMTLPKSTIKAVLAKYPMTDILCGDLDAIQDPPPVSLIDEHMASVVPGTVVSCAVPPARGDLSTALRFYRRWQTFLGTGKELLPINRVEDATFFPPTYIMHGKDDTLVFCEDSQKFVRKLERVVPGVKVNLATWNGGHGFDVGLYEDDLPGLGKGLKWVERVWLG</sequence>
<feature type="domain" description="Alpha/beta hydrolase fold-3" evidence="2">
    <location>
        <begin position="47"/>
        <end position="285"/>
    </location>
</feature>
<dbReference type="InterPro" id="IPR013094">
    <property type="entry name" value="AB_hydrolase_3"/>
</dbReference>
<evidence type="ECO:0000313" key="4">
    <source>
        <dbReference type="Proteomes" id="UP000800093"/>
    </source>
</evidence>
<evidence type="ECO:0000256" key="1">
    <source>
        <dbReference type="ARBA" id="ARBA00022801"/>
    </source>
</evidence>
<evidence type="ECO:0000313" key="3">
    <source>
        <dbReference type="EMBL" id="KAF2257688.1"/>
    </source>
</evidence>
<reference evidence="4" key="1">
    <citation type="journal article" date="2020" name="Stud. Mycol.">
        <title>101 Dothideomycetes genomes: A test case for predicting lifestyles and emergence of pathogens.</title>
        <authorList>
            <person name="Haridas S."/>
            <person name="Albert R."/>
            <person name="Binder M."/>
            <person name="Bloem J."/>
            <person name="LaButti K."/>
            <person name="Salamov A."/>
            <person name="Andreopoulos B."/>
            <person name="Baker S."/>
            <person name="Barry K."/>
            <person name="Bills G."/>
            <person name="Bluhm B."/>
            <person name="Cannon C."/>
            <person name="Castanera R."/>
            <person name="Culley D."/>
            <person name="Daum C."/>
            <person name="Ezra D."/>
            <person name="Gonzalez J."/>
            <person name="Henrissat B."/>
            <person name="Kuo A."/>
            <person name="Liang C."/>
            <person name="Lipzen A."/>
            <person name="Lutzoni F."/>
            <person name="Magnuson J."/>
            <person name="Mondo S."/>
            <person name="Nolan M."/>
            <person name="Ohm R."/>
            <person name="Pangilinan J."/>
            <person name="Park H.-J."/>
            <person name="Ramirez L."/>
            <person name="Alfaro M."/>
            <person name="Sun H."/>
            <person name="Tritt A."/>
            <person name="Yoshinaga Y."/>
            <person name="Zwiers L.-H."/>
            <person name="Turgeon B."/>
            <person name="Goodwin S."/>
            <person name="Spatafora J."/>
            <person name="Crous P."/>
            <person name="Grigoriev I."/>
        </authorList>
    </citation>
    <scope>NUCLEOTIDE SEQUENCE [LARGE SCALE GENOMIC DNA]</scope>
    <source>
        <strain evidence="4">CBS 304.66</strain>
    </source>
</reference>
<dbReference type="EMBL" id="ML986874">
    <property type="protein sequence ID" value="KAF2257688.1"/>
    <property type="molecule type" value="Genomic_DNA"/>
</dbReference>
<dbReference type="PANTHER" id="PTHR48081">
    <property type="entry name" value="AB HYDROLASE SUPERFAMILY PROTEIN C4A8.06C"/>
    <property type="match status" value="1"/>
</dbReference>
<comment type="caution">
    <text evidence="3">The sequence shown here is derived from an EMBL/GenBank/DDBJ whole genome shotgun (WGS) entry which is preliminary data.</text>
</comment>
<dbReference type="PANTHER" id="PTHR48081:SF3">
    <property type="entry name" value="ALPHA_BETA HYDROLASE FOLD-3 DOMAIN-CONTAINING PROTEIN"/>
    <property type="match status" value="1"/>
</dbReference>
<dbReference type="Gene3D" id="3.40.50.1820">
    <property type="entry name" value="alpha/beta hydrolase"/>
    <property type="match status" value="1"/>
</dbReference>
<evidence type="ECO:0000259" key="2">
    <source>
        <dbReference type="Pfam" id="PF07859"/>
    </source>
</evidence>
<organism evidence="3 4">
    <name type="scientific">Lojkania enalia</name>
    <dbReference type="NCBI Taxonomy" id="147567"/>
    <lineage>
        <taxon>Eukaryota</taxon>
        <taxon>Fungi</taxon>
        <taxon>Dikarya</taxon>
        <taxon>Ascomycota</taxon>
        <taxon>Pezizomycotina</taxon>
        <taxon>Dothideomycetes</taxon>
        <taxon>Pleosporomycetidae</taxon>
        <taxon>Pleosporales</taxon>
        <taxon>Pleosporales incertae sedis</taxon>
        <taxon>Lojkania</taxon>
    </lineage>
</organism>
<name>A0A9P4JZ76_9PLEO</name>
<keyword evidence="4" id="KW-1185">Reference proteome</keyword>
<keyword evidence="1" id="KW-0378">Hydrolase</keyword>
<dbReference type="OrthoDB" id="19653at2759"/>
<gene>
    <name evidence="3" type="ORF">CC78DRAFT_527450</name>
</gene>
<dbReference type="AlphaFoldDB" id="A0A9P4JZ76"/>
<dbReference type="InterPro" id="IPR029058">
    <property type="entry name" value="AB_hydrolase_fold"/>
</dbReference>
<dbReference type="GO" id="GO:0016787">
    <property type="term" value="F:hydrolase activity"/>
    <property type="evidence" value="ECO:0007669"/>
    <property type="project" value="UniProtKB-KW"/>
</dbReference>
<dbReference type="InterPro" id="IPR050300">
    <property type="entry name" value="GDXG_lipolytic_enzyme"/>
</dbReference>
<protein>
    <submittedName>
        <fullName evidence="3">Alpha/beta-hydrolase</fullName>
    </submittedName>
</protein>
<accession>A0A9P4JZ76</accession>